<reference evidence="3" key="1">
    <citation type="submission" date="2024-06" db="EMBL/GenBank/DDBJ databases">
        <title>Multi-omics analyses provide insights into the biosynthesis of the anticancer antibiotic pleurotin in Hohenbuehelia grisea.</title>
        <authorList>
            <person name="Weaver J.A."/>
            <person name="Alberti F."/>
        </authorList>
    </citation>
    <scope>NUCLEOTIDE SEQUENCE [LARGE SCALE GENOMIC DNA]</scope>
    <source>
        <strain evidence="3">T-177</strain>
    </source>
</reference>
<keyword evidence="3" id="KW-1185">Reference proteome</keyword>
<organism evidence="2 3">
    <name type="scientific">Hohenbuehelia grisea</name>
    <dbReference type="NCBI Taxonomy" id="104357"/>
    <lineage>
        <taxon>Eukaryota</taxon>
        <taxon>Fungi</taxon>
        <taxon>Dikarya</taxon>
        <taxon>Basidiomycota</taxon>
        <taxon>Agaricomycotina</taxon>
        <taxon>Agaricomycetes</taxon>
        <taxon>Agaricomycetidae</taxon>
        <taxon>Agaricales</taxon>
        <taxon>Pleurotineae</taxon>
        <taxon>Pleurotaceae</taxon>
        <taxon>Hohenbuehelia</taxon>
    </lineage>
</organism>
<feature type="compositionally biased region" description="Polar residues" evidence="1">
    <location>
        <begin position="111"/>
        <end position="121"/>
    </location>
</feature>
<evidence type="ECO:0000313" key="2">
    <source>
        <dbReference type="EMBL" id="KAL0960264.1"/>
    </source>
</evidence>
<name>A0ABR3JXC6_9AGAR</name>
<sequence>MGGVYLWLVGFQRRKINLSPRLTEPSIIDHPIYQIPPSRPPSMPTQTDKKKKVAVARWVDDTKNHAPTNPFQPLPFIPEEDYRYASPGHERNPYAAAFYKSSASEYGAPSSPKSEVSSAHWSTAAAPTIKPKRRSSIKSTATVRTVDSIATQYSPTQAGGSIYEPSLRTGHHHTSRHNHHQVAVPAPWPSNAVANQPSWAWPPAHGQAYFAPSPQEMMRTAAAPPQMGYPFPFPMPTYLSQEGHAGNLAGGWQQPVWGEKHRRTDRPHGYRH</sequence>
<proteinExistence type="predicted"/>
<gene>
    <name evidence="2" type="ORF">HGRIS_011894</name>
</gene>
<feature type="region of interest" description="Disordered" evidence="1">
    <location>
        <begin position="106"/>
        <end position="140"/>
    </location>
</feature>
<evidence type="ECO:0000313" key="3">
    <source>
        <dbReference type="Proteomes" id="UP001556367"/>
    </source>
</evidence>
<accession>A0ABR3JXC6</accession>
<dbReference type="Proteomes" id="UP001556367">
    <property type="component" value="Unassembled WGS sequence"/>
</dbReference>
<protein>
    <submittedName>
        <fullName evidence="2">Uncharacterized protein</fullName>
    </submittedName>
</protein>
<comment type="caution">
    <text evidence="2">The sequence shown here is derived from an EMBL/GenBank/DDBJ whole genome shotgun (WGS) entry which is preliminary data.</text>
</comment>
<dbReference type="EMBL" id="JASNQZ010000002">
    <property type="protein sequence ID" value="KAL0960264.1"/>
    <property type="molecule type" value="Genomic_DNA"/>
</dbReference>
<evidence type="ECO:0000256" key="1">
    <source>
        <dbReference type="SAM" id="MobiDB-lite"/>
    </source>
</evidence>